<gene>
    <name evidence="2" type="ORF">EGA29_08135</name>
</gene>
<dbReference type="AlphaFoldDB" id="A0A454TUE8"/>
<evidence type="ECO:0000313" key="3">
    <source>
        <dbReference type="Proteomes" id="UP000271222"/>
    </source>
</evidence>
<protein>
    <submittedName>
        <fullName evidence="2">Uncharacterized protein</fullName>
    </submittedName>
</protein>
<reference evidence="2 3" key="1">
    <citation type="submission" date="2018-10" db="EMBL/GenBank/DDBJ databases">
        <title>Draft Genome Sequence of Ralstonia pseudosolanacearum (R. solanacearum phylotype I) Strain Tg03 Isolated from Luffa cylindrica in China.</title>
        <authorList>
            <person name="Yuan G.-Q."/>
            <person name="Li Q.-Q."/>
            <person name="Zhang Y.-W."/>
        </authorList>
    </citation>
    <scope>NUCLEOTIDE SEQUENCE [LARGE SCALE GENOMIC DNA]</scope>
    <source>
        <strain evidence="2 3">Tg03</strain>
    </source>
</reference>
<dbReference type="RefSeq" id="WP_058907599.1">
    <property type="nucleotide sequence ID" value="NZ_JAAWVG010000011.1"/>
</dbReference>
<feature type="transmembrane region" description="Helical" evidence="1">
    <location>
        <begin position="36"/>
        <end position="53"/>
    </location>
</feature>
<evidence type="ECO:0000313" key="2">
    <source>
        <dbReference type="EMBL" id="RNM08430.1"/>
    </source>
</evidence>
<evidence type="ECO:0000256" key="1">
    <source>
        <dbReference type="SAM" id="Phobius"/>
    </source>
</evidence>
<feature type="transmembrane region" description="Helical" evidence="1">
    <location>
        <begin position="12"/>
        <end position="30"/>
    </location>
</feature>
<sequence length="60" mass="6622">MEKARKKSLTHAHMAFAISIVSAGSAIPVYLASKGNPWPCVVLFVIGLAYLPIRRRQLDK</sequence>
<proteinExistence type="predicted"/>
<keyword evidence="1" id="KW-1133">Transmembrane helix</keyword>
<keyword evidence="1" id="KW-0472">Membrane</keyword>
<dbReference type="EMBL" id="RJTL01000010">
    <property type="protein sequence ID" value="RNM08430.1"/>
    <property type="molecule type" value="Genomic_DNA"/>
</dbReference>
<comment type="caution">
    <text evidence="2">The sequence shown here is derived from an EMBL/GenBank/DDBJ whole genome shotgun (WGS) entry which is preliminary data.</text>
</comment>
<accession>A0A454TUE8</accession>
<organism evidence="2 3">
    <name type="scientific">Ralstonia pseudosolanacearum</name>
    <dbReference type="NCBI Taxonomy" id="1310165"/>
    <lineage>
        <taxon>Bacteria</taxon>
        <taxon>Pseudomonadati</taxon>
        <taxon>Pseudomonadota</taxon>
        <taxon>Betaproteobacteria</taxon>
        <taxon>Burkholderiales</taxon>
        <taxon>Burkholderiaceae</taxon>
        <taxon>Ralstonia</taxon>
        <taxon>Ralstonia solanacearum species complex</taxon>
    </lineage>
</organism>
<keyword evidence="1" id="KW-0812">Transmembrane</keyword>
<dbReference type="Proteomes" id="UP000271222">
    <property type="component" value="Unassembled WGS sequence"/>
</dbReference>
<name>A0A454TUE8_9RALS</name>